<evidence type="ECO:0000256" key="1">
    <source>
        <dbReference type="ARBA" id="ARBA00022679"/>
    </source>
</evidence>
<protein>
    <recommendedName>
        <fullName evidence="4">tRNA(Ile)-lysidine/2-thiocytidine synthase N-terminal domain-containing protein</fullName>
    </recommendedName>
</protein>
<evidence type="ECO:0000313" key="5">
    <source>
        <dbReference type="EMBL" id="URA10647.1"/>
    </source>
</evidence>
<reference evidence="5" key="1">
    <citation type="submission" date="2021-04" db="EMBL/GenBank/DDBJ databases">
        <authorList>
            <person name="Postec A."/>
        </authorList>
    </citation>
    <scope>NUCLEOTIDE SEQUENCE</scope>
    <source>
        <strain evidence="5">F1F22</strain>
    </source>
</reference>
<dbReference type="GO" id="GO:0008033">
    <property type="term" value="P:tRNA processing"/>
    <property type="evidence" value="ECO:0007669"/>
    <property type="project" value="InterPro"/>
</dbReference>
<dbReference type="EMBL" id="CP073355">
    <property type="protein sequence ID" value="URA10647.1"/>
    <property type="molecule type" value="Genomic_DNA"/>
</dbReference>
<evidence type="ECO:0000259" key="4">
    <source>
        <dbReference type="Pfam" id="PF01171"/>
    </source>
</evidence>
<dbReference type="PANTHER" id="PTHR43686">
    <property type="entry name" value="SULFURTRANSFERASE-RELATED"/>
    <property type="match status" value="1"/>
</dbReference>
<dbReference type="PANTHER" id="PTHR43686:SF1">
    <property type="entry name" value="AMINOTRAN_5 DOMAIN-CONTAINING PROTEIN"/>
    <property type="match status" value="1"/>
</dbReference>
<dbReference type="Gene3D" id="3.40.50.620">
    <property type="entry name" value="HUPs"/>
    <property type="match status" value="1"/>
</dbReference>
<keyword evidence="2" id="KW-0067">ATP-binding</keyword>
<keyword evidence="3" id="KW-0812">Transmembrane</keyword>
<dbReference type="InterPro" id="IPR011063">
    <property type="entry name" value="TilS/TtcA_N"/>
</dbReference>
<evidence type="ECO:0000256" key="3">
    <source>
        <dbReference type="SAM" id="Phobius"/>
    </source>
</evidence>
<keyword evidence="6" id="KW-1185">Reference proteome</keyword>
<dbReference type="KEGG" id="taqu:KDW03_02245"/>
<feature type="binding site" evidence="2">
    <location>
        <position position="137"/>
    </location>
    <ligand>
        <name>ATP</name>
        <dbReference type="ChEBI" id="CHEBI:30616"/>
    </ligand>
</feature>
<dbReference type="GO" id="GO:0016740">
    <property type="term" value="F:transferase activity"/>
    <property type="evidence" value="ECO:0007669"/>
    <property type="project" value="UniProtKB-KW"/>
</dbReference>
<dbReference type="PIRSF" id="PIRSF004976">
    <property type="entry name" value="ATPase_YdaO"/>
    <property type="match status" value="1"/>
</dbReference>
<organism evidence="5 6">
    <name type="scientific">Thermospira aquatica</name>
    <dbReference type="NCBI Taxonomy" id="2828656"/>
    <lineage>
        <taxon>Bacteria</taxon>
        <taxon>Pseudomonadati</taxon>
        <taxon>Spirochaetota</taxon>
        <taxon>Spirochaetia</taxon>
        <taxon>Brevinematales</taxon>
        <taxon>Thermospiraceae</taxon>
        <taxon>Thermospira</taxon>
    </lineage>
</organism>
<dbReference type="Proteomes" id="UP001056539">
    <property type="component" value="Chromosome"/>
</dbReference>
<dbReference type="AlphaFoldDB" id="A0AAX3BE77"/>
<gene>
    <name evidence="5" type="ORF">KDW03_02245</name>
</gene>
<sequence>MESRLYALFEKAIEHYGMLENTTGIVVGVSGGMDSLVLLLMLVAGNKRKNRNIPLYPAFVDNFNGKNEGHNQRIARLADYIKKHTGLDLHVIRVNSIVELTSGNYKPRNTCYLCSQKRRVELISYASACKANKIAFGHHMDDILETSLMNLFFKRELSSMVPRLKIFEGEMEFIRPLAYVSKSMIEEYVYTQEEEMPIFSEVCPNSILRRDHRRIQVRELIARLSEEIPNFRQNLFEAFRNPDTEYLLNYLYQPQGSGRFKRP</sequence>
<dbReference type="Pfam" id="PF01171">
    <property type="entry name" value="ATP_bind_3"/>
    <property type="match status" value="1"/>
</dbReference>
<feature type="binding site" evidence="2">
    <location>
        <begin position="28"/>
        <end position="30"/>
    </location>
    <ligand>
        <name>ATP</name>
        <dbReference type="ChEBI" id="CHEBI:30616"/>
    </ligand>
</feature>
<dbReference type="RefSeq" id="WP_271435773.1">
    <property type="nucleotide sequence ID" value="NZ_CP073355.1"/>
</dbReference>
<accession>A0AAX3BE77</accession>
<feature type="binding site" evidence="2">
    <location>
        <position position="60"/>
    </location>
    <ligand>
        <name>ATP</name>
        <dbReference type="ChEBI" id="CHEBI:30616"/>
    </ligand>
</feature>
<dbReference type="InterPro" id="IPR035107">
    <property type="entry name" value="tRNA_thiolation_TtcA_Ctu1"/>
</dbReference>
<feature type="domain" description="tRNA(Ile)-lysidine/2-thiocytidine synthase N-terminal" evidence="4">
    <location>
        <begin position="25"/>
        <end position="192"/>
    </location>
</feature>
<dbReference type="GO" id="GO:0005524">
    <property type="term" value="F:ATP binding"/>
    <property type="evidence" value="ECO:0007669"/>
    <property type="project" value="UniProtKB-KW"/>
</dbReference>
<evidence type="ECO:0000256" key="2">
    <source>
        <dbReference type="PIRSR" id="PIRSR004976-51"/>
    </source>
</evidence>
<feature type="binding site" evidence="2">
    <location>
        <position position="34"/>
    </location>
    <ligand>
        <name>ATP</name>
        <dbReference type="ChEBI" id="CHEBI:30616"/>
    </ligand>
</feature>
<dbReference type="SUPFAM" id="SSF52402">
    <property type="entry name" value="Adenine nucleotide alpha hydrolases-like"/>
    <property type="match status" value="1"/>
</dbReference>
<feature type="binding site" evidence="2">
    <location>
        <position position="142"/>
    </location>
    <ligand>
        <name>ATP</name>
        <dbReference type="ChEBI" id="CHEBI:30616"/>
    </ligand>
</feature>
<reference evidence="5" key="2">
    <citation type="submission" date="2022-06" db="EMBL/GenBank/DDBJ databases">
        <title>Thermospira aquatica gen. nov., sp. nov.</title>
        <authorList>
            <person name="Ben Ali Gam Z."/>
            <person name="Labat M."/>
        </authorList>
    </citation>
    <scope>NUCLEOTIDE SEQUENCE</scope>
    <source>
        <strain evidence="5">F1F22</strain>
    </source>
</reference>
<name>A0AAX3BE77_9SPIR</name>
<dbReference type="InterPro" id="IPR014729">
    <property type="entry name" value="Rossmann-like_a/b/a_fold"/>
</dbReference>
<keyword evidence="3" id="KW-1133">Transmembrane helix</keyword>
<evidence type="ECO:0000313" key="6">
    <source>
        <dbReference type="Proteomes" id="UP001056539"/>
    </source>
</evidence>
<keyword evidence="2" id="KW-0547">Nucleotide-binding</keyword>
<keyword evidence="3" id="KW-0472">Membrane</keyword>
<proteinExistence type="predicted"/>
<feature type="transmembrane region" description="Helical" evidence="3">
    <location>
        <begin position="25"/>
        <end position="44"/>
    </location>
</feature>
<keyword evidence="1" id="KW-0808">Transferase</keyword>